<dbReference type="GO" id="GO:0009002">
    <property type="term" value="F:serine-type D-Ala-D-Ala carboxypeptidase activity"/>
    <property type="evidence" value="ECO:0007669"/>
    <property type="project" value="UniProtKB-EC"/>
</dbReference>
<gene>
    <name evidence="19" type="ORF">C7B46_09600</name>
</gene>
<comment type="similarity">
    <text evidence="3 15">Belongs to the peptidase S11 family.</text>
</comment>
<comment type="pathway">
    <text evidence="2">Cell wall biogenesis; peptidoglycan biosynthesis.</text>
</comment>
<evidence type="ECO:0000313" key="20">
    <source>
        <dbReference type="Proteomes" id="UP000242972"/>
    </source>
</evidence>
<dbReference type="InterPro" id="IPR037167">
    <property type="entry name" value="Peptidase_S11_C_sf"/>
</dbReference>
<feature type="signal peptide" evidence="16">
    <location>
        <begin position="1"/>
        <end position="26"/>
    </location>
</feature>
<dbReference type="AlphaFoldDB" id="A0A2T2XG99"/>
<evidence type="ECO:0000256" key="13">
    <source>
        <dbReference type="PIRSR" id="PIRSR618044-1"/>
    </source>
</evidence>
<feature type="domain" description="Peptidase S11 D-alanyl-D-alanine carboxypeptidase A N-terminal" evidence="17">
    <location>
        <begin position="28"/>
        <end position="259"/>
    </location>
</feature>
<dbReference type="InterPro" id="IPR018044">
    <property type="entry name" value="Peptidase_S11"/>
</dbReference>
<dbReference type="Gene3D" id="2.60.410.10">
    <property type="entry name" value="D-Ala-D-Ala carboxypeptidase, C-terminal domain"/>
    <property type="match status" value="1"/>
</dbReference>
<evidence type="ECO:0000256" key="8">
    <source>
        <dbReference type="ARBA" id="ARBA00022801"/>
    </source>
</evidence>
<dbReference type="SUPFAM" id="SSF69189">
    <property type="entry name" value="Penicillin-binding protein associated domain"/>
    <property type="match status" value="1"/>
</dbReference>
<dbReference type="GO" id="GO:0008360">
    <property type="term" value="P:regulation of cell shape"/>
    <property type="evidence" value="ECO:0007669"/>
    <property type="project" value="UniProtKB-KW"/>
</dbReference>
<dbReference type="SUPFAM" id="SSF56601">
    <property type="entry name" value="beta-lactamase/transpeptidase-like"/>
    <property type="match status" value="1"/>
</dbReference>
<dbReference type="InterPro" id="IPR015956">
    <property type="entry name" value="Peniciliin-bd_prot_C_sf"/>
</dbReference>
<evidence type="ECO:0000256" key="3">
    <source>
        <dbReference type="ARBA" id="ARBA00007164"/>
    </source>
</evidence>
<sequence length="385" mass="42322">MARTRKSVIAMVLTTLLMLAGGTVWAAPAPPVVVARAAELVDATTGQVLFASHAQQELPMASVTKLMTLYIAIRAITQHKLSLHAMVPADVEAYHIGGSQIWLRPGEHLTVEQMLRAIAVGSANDAAYALGAYIGGSEPQFVAIMNQTAKELGMHHTHFANPHGLPAADHYTTAHDLALLGAAAVKFPLLLHYTSQWQDRSIRNGKGGHLWLINQNRLLRTFVGADGLKTGYTHSAGFCMVASAHRDHTRLIAVILGAPSSKLRFQDASGLLTWGFQNYRTLFIDKPSGLPQVVPVYRGVAPEVRVAMSRPLALTIPTEETERVTWRVEMARHLVAPVKYHQTVGQVVINVPHQRPVRISVWATQAIRRQRLGEVVWNYFWHIVG</sequence>
<keyword evidence="10" id="KW-0573">Peptidoglycan synthesis</keyword>
<evidence type="ECO:0000259" key="18">
    <source>
        <dbReference type="Pfam" id="PF07943"/>
    </source>
</evidence>
<comment type="caution">
    <text evidence="19">The sequence shown here is derived from an EMBL/GenBank/DDBJ whole genome shotgun (WGS) entry which is preliminary data.</text>
</comment>
<dbReference type="PRINTS" id="PR00725">
    <property type="entry name" value="DADACBPTASE1"/>
</dbReference>
<dbReference type="GO" id="GO:0006508">
    <property type="term" value="P:proteolysis"/>
    <property type="evidence" value="ECO:0007669"/>
    <property type="project" value="UniProtKB-KW"/>
</dbReference>
<dbReference type="EC" id="3.4.16.4" evidence="4"/>
<dbReference type="PANTHER" id="PTHR21581">
    <property type="entry name" value="D-ALANYL-D-ALANINE CARBOXYPEPTIDASE"/>
    <property type="match status" value="1"/>
</dbReference>
<keyword evidence="8" id="KW-0378">Hydrolase</keyword>
<dbReference type="PANTHER" id="PTHR21581:SF6">
    <property type="entry name" value="TRAFFICKING PROTEIN PARTICLE COMPLEX SUBUNIT 12"/>
    <property type="match status" value="1"/>
</dbReference>
<feature type="domain" description="Peptidase S11 D-Ala-D-Ala carboxypeptidase A C-terminal" evidence="18">
    <location>
        <begin position="294"/>
        <end position="350"/>
    </location>
</feature>
<keyword evidence="6" id="KW-0645">Protease</keyword>
<dbReference type="InterPro" id="IPR012338">
    <property type="entry name" value="Beta-lactam/transpept-like"/>
</dbReference>
<evidence type="ECO:0000256" key="6">
    <source>
        <dbReference type="ARBA" id="ARBA00022670"/>
    </source>
</evidence>
<evidence type="ECO:0000256" key="15">
    <source>
        <dbReference type="RuleBase" id="RU004016"/>
    </source>
</evidence>
<evidence type="ECO:0000256" key="16">
    <source>
        <dbReference type="SAM" id="SignalP"/>
    </source>
</evidence>
<dbReference type="UniPathway" id="UPA00219"/>
<dbReference type="Gene3D" id="3.40.710.10">
    <property type="entry name" value="DD-peptidase/beta-lactamase superfamily"/>
    <property type="match status" value="1"/>
</dbReference>
<evidence type="ECO:0000256" key="14">
    <source>
        <dbReference type="PIRSR" id="PIRSR618044-2"/>
    </source>
</evidence>
<keyword evidence="7 16" id="KW-0732">Signal</keyword>
<feature type="chain" id="PRO_5015661518" description="serine-type D-Ala-D-Ala carboxypeptidase" evidence="16">
    <location>
        <begin position="27"/>
        <end position="385"/>
    </location>
</feature>
<feature type="active site" description="Proton acceptor" evidence="13">
    <location>
        <position position="65"/>
    </location>
</feature>
<dbReference type="InterPro" id="IPR012907">
    <property type="entry name" value="Peptidase_S11_C"/>
</dbReference>
<keyword evidence="5 19" id="KW-0121">Carboxypeptidase</keyword>
<evidence type="ECO:0000313" key="19">
    <source>
        <dbReference type="EMBL" id="PSR33523.1"/>
    </source>
</evidence>
<feature type="binding site" evidence="14">
    <location>
        <position position="229"/>
    </location>
    <ligand>
        <name>substrate</name>
    </ligand>
</feature>
<organism evidence="19 20">
    <name type="scientific">Sulfobacillus benefaciens</name>
    <dbReference type="NCBI Taxonomy" id="453960"/>
    <lineage>
        <taxon>Bacteria</taxon>
        <taxon>Bacillati</taxon>
        <taxon>Bacillota</taxon>
        <taxon>Clostridia</taxon>
        <taxon>Eubacteriales</taxon>
        <taxon>Clostridiales Family XVII. Incertae Sedis</taxon>
        <taxon>Sulfobacillus</taxon>
    </lineage>
</organism>
<feature type="active site" description="Acyl-ester intermediate" evidence="13">
    <location>
        <position position="62"/>
    </location>
</feature>
<name>A0A2T2XG99_9FIRM</name>
<evidence type="ECO:0000256" key="7">
    <source>
        <dbReference type="ARBA" id="ARBA00022729"/>
    </source>
</evidence>
<evidence type="ECO:0000256" key="4">
    <source>
        <dbReference type="ARBA" id="ARBA00012448"/>
    </source>
</evidence>
<protein>
    <recommendedName>
        <fullName evidence="4">serine-type D-Ala-D-Ala carboxypeptidase</fullName>
        <ecNumber evidence="4">3.4.16.4</ecNumber>
    </recommendedName>
</protein>
<keyword evidence="9" id="KW-0133">Cell shape</keyword>
<feature type="active site" evidence="13">
    <location>
        <position position="122"/>
    </location>
</feature>
<evidence type="ECO:0000256" key="10">
    <source>
        <dbReference type="ARBA" id="ARBA00022984"/>
    </source>
</evidence>
<dbReference type="EMBL" id="PXYW01000019">
    <property type="protein sequence ID" value="PSR33523.1"/>
    <property type="molecule type" value="Genomic_DNA"/>
</dbReference>
<evidence type="ECO:0000259" key="17">
    <source>
        <dbReference type="Pfam" id="PF00768"/>
    </source>
</evidence>
<evidence type="ECO:0000256" key="1">
    <source>
        <dbReference type="ARBA" id="ARBA00003217"/>
    </source>
</evidence>
<evidence type="ECO:0000256" key="2">
    <source>
        <dbReference type="ARBA" id="ARBA00004752"/>
    </source>
</evidence>
<dbReference type="Pfam" id="PF07943">
    <property type="entry name" value="PBP5_C"/>
    <property type="match status" value="1"/>
</dbReference>
<dbReference type="InterPro" id="IPR001967">
    <property type="entry name" value="Peptidase_S11_N"/>
</dbReference>
<evidence type="ECO:0000256" key="12">
    <source>
        <dbReference type="ARBA" id="ARBA00034000"/>
    </source>
</evidence>
<keyword evidence="11" id="KW-0961">Cell wall biogenesis/degradation</keyword>
<dbReference type="GO" id="GO:0071555">
    <property type="term" value="P:cell wall organization"/>
    <property type="evidence" value="ECO:0007669"/>
    <property type="project" value="UniProtKB-KW"/>
</dbReference>
<evidence type="ECO:0000256" key="5">
    <source>
        <dbReference type="ARBA" id="ARBA00022645"/>
    </source>
</evidence>
<comment type="function">
    <text evidence="1">Removes C-terminal D-alanyl residues from sugar-peptide cell wall precursors.</text>
</comment>
<comment type="catalytic activity">
    <reaction evidence="12">
        <text>Preferential cleavage: (Ac)2-L-Lys-D-Ala-|-D-Ala. Also transpeptidation of peptidyl-alanyl moieties that are N-acyl substituents of D-alanine.</text>
        <dbReference type="EC" id="3.4.16.4"/>
    </reaction>
</comment>
<evidence type="ECO:0000256" key="11">
    <source>
        <dbReference type="ARBA" id="ARBA00023316"/>
    </source>
</evidence>
<dbReference type="Proteomes" id="UP000242972">
    <property type="component" value="Unassembled WGS sequence"/>
</dbReference>
<dbReference type="GO" id="GO:0009252">
    <property type="term" value="P:peptidoglycan biosynthetic process"/>
    <property type="evidence" value="ECO:0007669"/>
    <property type="project" value="UniProtKB-UniPathway"/>
</dbReference>
<dbReference type="Pfam" id="PF00768">
    <property type="entry name" value="Peptidase_S11"/>
    <property type="match status" value="1"/>
</dbReference>
<proteinExistence type="inferred from homology"/>
<evidence type="ECO:0000256" key="9">
    <source>
        <dbReference type="ARBA" id="ARBA00022960"/>
    </source>
</evidence>
<accession>A0A2T2XG99</accession>
<reference evidence="19 20" key="1">
    <citation type="journal article" date="2014" name="BMC Genomics">
        <title>Comparison of environmental and isolate Sulfobacillus genomes reveals diverse carbon, sulfur, nitrogen, and hydrogen metabolisms.</title>
        <authorList>
            <person name="Justice N.B."/>
            <person name="Norman A."/>
            <person name="Brown C.T."/>
            <person name="Singh A."/>
            <person name="Thomas B.C."/>
            <person name="Banfield J.F."/>
        </authorList>
    </citation>
    <scope>NUCLEOTIDE SEQUENCE [LARGE SCALE GENOMIC DNA]</scope>
    <source>
        <strain evidence="19">AMDSBA4</strain>
    </source>
</reference>